<protein>
    <submittedName>
        <fullName evidence="1">Uncharacterized protein</fullName>
    </submittedName>
</protein>
<dbReference type="EMBL" id="VEVO01000007">
    <property type="protein sequence ID" value="KAF0039268.1"/>
    <property type="molecule type" value="Genomic_DNA"/>
</dbReference>
<evidence type="ECO:0000313" key="1">
    <source>
        <dbReference type="EMBL" id="KAF0039268.1"/>
    </source>
</evidence>
<gene>
    <name evidence="1" type="ORF">F2P81_007503</name>
</gene>
<dbReference type="Proteomes" id="UP000438429">
    <property type="component" value="Unassembled WGS sequence"/>
</dbReference>
<accession>A0A6A4T4K0</accession>
<name>A0A6A4T4K0_SCOMX</name>
<proteinExistence type="predicted"/>
<dbReference type="AlphaFoldDB" id="A0A6A4T4K0"/>
<comment type="caution">
    <text evidence="1">The sequence shown here is derived from an EMBL/GenBank/DDBJ whole genome shotgun (WGS) entry which is preliminary data.</text>
</comment>
<sequence>MVFTIMKCPAESAYGLFVPAVTNELSVTASLIPHVHSGCGFMIFDIRARSRVKCLHRVLMDFGMKLVISNDESDEPELDGVAVGLLTVISDHDTIPVHYHPVRISVLIESDAVVSLPRLGDAFLVIFGLIYTSAIPKH</sequence>
<reference evidence="1 2" key="1">
    <citation type="submission" date="2019-06" db="EMBL/GenBank/DDBJ databases">
        <title>Draft genomes of female and male turbot (Scophthalmus maximus).</title>
        <authorList>
            <person name="Xu H."/>
            <person name="Xu X.-W."/>
            <person name="Shao C."/>
            <person name="Chen S."/>
        </authorList>
    </citation>
    <scope>NUCLEOTIDE SEQUENCE [LARGE SCALE GENOMIC DNA]</scope>
    <source>
        <strain evidence="1">Ysfricsl-2016a</strain>
        <tissue evidence="1">Blood</tissue>
    </source>
</reference>
<organism evidence="1 2">
    <name type="scientific">Scophthalmus maximus</name>
    <name type="common">Turbot</name>
    <name type="synonym">Psetta maxima</name>
    <dbReference type="NCBI Taxonomy" id="52904"/>
    <lineage>
        <taxon>Eukaryota</taxon>
        <taxon>Metazoa</taxon>
        <taxon>Chordata</taxon>
        <taxon>Craniata</taxon>
        <taxon>Vertebrata</taxon>
        <taxon>Euteleostomi</taxon>
        <taxon>Actinopterygii</taxon>
        <taxon>Neopterygii</taxon>
        <taxon>Teleostei</taxon>
        <taxon>Neoteleostei</taxon>
        <taxon>Acanthomorphata</taxon>
        <taxon>Carangaria</taxon>
        <taxon>Pleuronectiformes</taxon>
        <taxon>Pleuronectoidei</taxon>
        <taxon>Scophthalmidae</taxon>
        <taxon>Scophthalmus</taxon>
    </lineage>
</organism>
<evidence type="ECO:0000313" key="2">
    <source>
        <dbReference type="Proteomes" id="UP000438429"/>
    </source>
</evidence>